<dbReference type="SUPFAM" id="SSF81698">
    <property type="entry name" value="FF domain"/>
    <property type="match status" value="5"/>
</dbReference>
<dbReference type="Proteomes" id="UP000231279">
    <property type="component" value="Unassembled WGS sequence"/>
</dbReference>
<feature type="compositionally biased region" description="Basic and acidic residues" evidence="3">
    <location>
        <begin position="567"/>
        <end position="576"/>
    </location>
</feature>
<organism evidence="6 7">
    <name type="scientific">Handroanthus impetiginosus</name>
    <dbReference type="NCBI Taxonomy" id="429701"/>
    <lineage>
        <taxon>Eukaryota</taxon>
        <taxon>Viridiplantae</taxon>
        <taxon>Streptophyta</taxon>
        <taxon>Embryophyta</taxon>
        <taxon>Tracheophyta</taxon>
        <taxon>Spermatophyta</taxon>
        <taxon>Magnoliopsida</taxon>
        <taxon>eudicotyledons</taxon>
        <taxon>Gunneridae</taxon>
        <taxon>Pentapetalae</taxon>
        <taxon>asterids</taxon>
        <taxon>lamiids</taxon>
        <taxon>Lamiales</taxon>
        <taxon>Bignoniaceae</taxon>
        <taxon>Crescentiina</taxon>
        <taxon>Tabebuia alliance</taxon>
        <taxon>Handroanthus</taxon>
    </lineage>
</organism>
<keyword evidence="1" id="KW-0677">Repeat</keyword>
<dbReference type="PANTHER" id="PTHR15377">
    <property type="entry name" value="TRANSCRIPTION ELONGATION REGULATOR 1"/>
    <property type="match status" value="1"/>
</dbReference>
<dbReference type="PROSITE" id="PS01159">
    <property type="entry name" value="WW_DOMAIN_1"/>
    <property type="match status" value="2"/>
</dbReference>
<feature type="compositionally biased region" description="Basic and acidic residues" evidence="3">
    <location>
        <begin position="357"/>
        <end position="373"/>
    </location>
</feature>
<dbReference type="FunFam" id="1.10.10.440:FF:000020">
    <property type="entry name" value="Pre-mRNA-processing protein 40C"/>
    <property type="match status" value="1"/>
</dbReference>
<dbReference type="AlphaFoldDB" id="A0A2G9H3J2"/>
<evidence type="ECO:0000256" key="3">
    <source>
        <dbReference type="SAM" id="MobiDB-lite"/>
    </source>
</evidence>
<feature type="region of interest" description="Disordered" evidence="3">
    <location>
        <begin position="43"/>
        <end position="138"/>
    </location>
</feature>
<name>A0A2G9H3J2_9LAMI</name>
<evidence type="ECO:0000313" key="6">
    <source>
        <dbReference type="EMBL" id="PIN12081.1"/>
    </source>
</evidence>
<dbReference type="PANTHER" id="PTHR15377:SF3">
    <property type="entry name" value="WW DOMAIN-CONTAINING PROTEIN"/>
    <property type="match status" value="1"/>
</dbReference>
<feature type="region of interest" description="Disordered" evidence="3">
    <location>
        <begin position="155"/>
        <end position="181"/>
    </location>
</feature>
<dbReference type="InterPro" id="IPR036020">
    <property type="entry name" value="WW_dom_sf"/>
</dbReference>
<dbReference type="GO" id="GO:0070063">
    <property type="term" value="F:RNA polymerase binding"/>
    <property type="evidence" value="ECO:0007669"/>
    <property type="project" value="InterPro"/>
</dbReference>
<feature type="domain" description="FF" evidence="5">
    <location>
        <begin position="835"/>
        <end position="892"/>
    </location>
</feature>
<feature type="domain" description="WW" evidence="4">
    <location>
        <begin position="378"/>
        <end position="405"/>
    </location>
</feature>
<comment type="caution">
    <text evidence="6">The sequence shown here is derived from an EMBL/GenBank/DDBJ whole genome shotgun (WGS) entry which is preliminary data.</text>
</comment>
<evidence type="ECO:0000256" key="2">
    <source>
        <dbReference type="SAM" id="Coils"/>
    </source>
</evidence>
<accession>A0A2G9H3J2</accession>
<evidence type="ECO:0000256" key="1">
    <source>
        <dbReference type="ARBA" id="ARBA00022737"/>
    </source>
</evidence>
<reference evidence="7" key="1">
    <citation type="journal article" date="2018" name="Gigascience">
        <title>Genome assembly of the Pink Ipe (Handroanthus impetiginosus, Bignoniaceae), a highly valued, ecologically keystone Neotropical timber forest tree.</title>
        <authorList>
            <person name="Silva-Junior O.B."/>
            <person name="Grattapaglia D."/>
            <person name="Novaes E."/>
            <person name="Collevatti R.G."/>
        </authorList>
    </citation>
    <scope>NUCLEOTIDE SEQUENCE [LARGE SCALE GENOMIC DNA]</scope>
    <source>
        <strain evidence="7">cv. UFG-1</strain>
    </source>
</reference>
<dbReference type="InterPro" id="IPR036517">
    <property type="entry name" value="FF_domain_sf"/>
</dbReference>
<feature type="compositionally biased region" description="Basic and acidic residues" evidence="3">
    <location>
        <begin position="860"/>
        <end position="869"/>
    </location>
</feature>
<feature type="compositionally biased region" description="Basic and acidic residues" evidence="3">
    <location>
        <begin position="937"/>
        <end position="989"/>
    </location>
</feature>
<dbReference type="Gene3D" id="2.20.70.10">
    <property type="match status" value="2"/>
</dbReference>
<feature type="domain" description="FF" evidence="5">
    <location>
        <begin position="664"/>
        <end position="719"/>
    </location>
</feature>
<feature type="compositionally biased region" description="Polar residues" evidence="3">
    <location>
        <begin position="47"/>
        <end position="60"/>
    </location>
</feature>
<evidence type="ECO:0000313" key="7">
    <source>
        <dbReference type="Proteomes" id="UP000231279"/>
    </source>
</evidence>
<proteinExistence type="predicted"/>
<dbReference type="STRING" id="429701.A0A2G9H3J2"/>
<evidence type="ECO:0000259" key="4">
    <source>
        <dbReference type="PROSITE" id="PS50020"/>
    </source>
</evidence>
<dbReference type="GO" id="GO:0005634">
    <property type="term" value="C:nucleus"/>
    <property type="evidence" value="ECO:0007669"/>
    <property type="project" value="TreeGrafter"/>
</dbReference>
<feature type="coiled-coil region" evidence="2">
    <location>
        <begin position="773"/>
        <end position="839"/>
    </location>
</feature>
<dbReference type="FunFam" id="1.10.10.440:FF:000030">
    <property type="entry name" value="Pre-mRNA-processing protein 40C"/>
    <property type="match status" value="1"/>
</dbReference>
<dbReference type="Pfam" id="PF00397">
    <property type="entry name" value="WW"/>
    <property type="match status" value="1"/>
</dbReference>
<feature type="region of interest" description="Disordered" evidence="3">
    <location>
        <begin position="937"/>
        <end position="1001"/>
    </location>
</feature>
<feature type="region of interest" description="Disordered" evidence="3">
    <location>
        <begin position="338"/>
        <end position="373"/>
    </location>
</feature>
<dbReference type="FunFam" id="1.10.10.440:FF:000021">
    <property type="entry name" value="pre-mRNA-processing protein 40C isoform X1"/>
    <property type="match status" value="1"/>
</dbReference>
<feature type="domain" description="WW" evidence="4">
    <location>
        <begin position="430"/>
        <end position="457"/>
    </location>
</feature>
<dbReference type="InterPro" id="IPR045148">
    <property type="entry name" value="TCRG1-like"/>
</dbReference>
<feature type="region of interest" description="Disordered" evidence="3">
    <location>
        <begin position="1"/>
        <end position="27"/>
    </location>
</feature>
<dbReference type="Pfam" id="PF01846">
    <property type="entry name" value="FF"/>
    <property type="match status" value="5"/>
</dbReference>
<feature type="region of interest" description="Disordered" evidence="3">
    <location>
        <begin position="551"/>
        <end position="596"/>
    </location>
</feature>
<feature type="region of interest" description="Disordered" evidence="3">
    <location>
        <begin position="857"/>
        <end position="876"/>
    </location>
</feature>
<dbReference type="PROSITE" id="PS51676">
    <property type="entry name" value="FF"/>
    <property type="match status" value="4"/>
</dbReference>
<sequence length="1001" mass="109778">MVEHGSVPISAGTVPINDASEPPQNTTAAFGFMRPSFSYLNAINMPPGSSQQLSPNPVMQSESLGSSGSLPPMSSGLSTVEQGPSAVEKSASSPVQAMLPPASSLPSHPGPAVQAPHPGNYSFNGNMEPKQTDQSQRTHVRADGFQGMGAITSASSFTQSAPRPASQPGQPNSSPSATHFASNNYSNLATWTPPAPNYQAPIGKPNTPVTPGPPGIASSLPPPNSTIPSSLDSNVFPRTFMPAAPVLSNPSIQHHSVAMYPSPSPSPQTAPPGPWLHPQQISGFARPAFPPYAAVVPAPYPIPTRGTPPVSVSLPDIQPPGVSSAVSAVGATTTSVAAGGQLSMGSGQAELRPGVDNSKDVGKAESKHEASTKELDAWTAHRTETGIVYYYNALTGESTYEKPSGFKGESDKATVQPSPISWEKLNGTDWTLVTTNDGKRYYYNTRTQLSSWQIPSEVIELRKKQDADALKAQSVSVTNANIVAEKESDPASLSIAAANAGGRDITAVRSLSVSASPSALDLIKKKLQDSGNTDSTSPNPTLSGAVTVELNGSKPVEAPLKGIQNENNKDKRKDANGDGDMSNSSSDSDDEDGGPTKEECILQFKEMLKERGVAPFSKWEKELPKIVFDPRFKAMSSHSARRALFEHYVRTRAEEERKEKRAAQKAALEGFKQLLEEAKEDIDQNTDYQKFKRRWGEDPRFQALDRKEREFLLNERVFSLRRAAQEREQAERAAAISNFKSMLHEKGDFTSSSRWSKVKDSLKSDPRYKAVKHEDREKLFNEYIAELKAAEEETERKAKAKQDEEEKLKERERALRKRKEREEQEVERVRQKARRKEAVESYQALLVETIKDPQASWTESKAKLEKDPQGRAANPHLDKSDLEKLFREHVKSLYERCVVEFRSLLNEVITAEAAAPETEGCKTIITSWSTANQLLKNDPRYNKMPRKERESLWRRHAEEIQRKQKKVHDQQGEEKSGEGKGRSSVDPGKHSSGSRRAHDRR</sequence>
<evidence type="ECO:0000259" key="5">
    <source>
        <dbReference type="PROSITE" id="PS51676"/>
    </source>
</evidence>
<feature type="domain" description="FF" evidence="5">
    <location>
        <begin position="732"/>
        <end position="786"/>
    </location>
</feature>
<dbReference type="InterPro" id="IPR002713">
    <property type="entry name" value="FF_domain"/>
</dbReference>
<keyword evidence="2" id="KW-0175">Coiled coil</keyword>
<dbReference type="SMART" id="SM00456">
    <property type="entry name" value="WW"/>
    <property type="match status" value="2"/>
</dbReference>
<keyword evidence="7" id="KW-1185">Reference proteome</keyword>
<gene>
    <name evidence="6" type="ORF">CDL12_15318</name>
</gene>
<dbReference type="InterPro" id="IPR001202">
    <property type="entry name" value="WW_dom"/>
</dbReference>
<dbReference type="EMBL" id="NKXS01002797">
    <property type="protein sequence ID" value="PIN12081.1"/>
    <property type="molecule type" value="Genomic_DNA"/>
</dbReference>
<feature type="compositionally biased region" description="Low complexity" evidence="3">
    <location>
        <begin position="61"/>
        <end position="78"/>
    </location>
</feature>
<dbReference type="SMART" id="SM00441">
    <property type="entry name" value="FF"/>
    <property type="match status" value="4"/>
</dbReference>
<dbReference type="FunFam" id="1.10.10.440:FF:000028">
    <property type="entry name" value="Pre-mRNA-processing protein 40C"/>
    <property type="match status" value="1"/>
</dbReference>
<dbReference type="CDD" id="cd00201">
    <property type="entry name" value="WW"/>
    <property type="match status" value="2"/>
</dbReference>
<dbReference type="SUPFAM" id="SSF51045">
    <property type="entry name" value="WW domain"/>
    <property type="match status" value="2"/>
</dbReference>
<dbReference type="OrthoDB" id="187617at2759"/>
<feature type="domain" description="FF" evidence="5">
    <location>
        <begin position="597"/>
        <end position="651"/>
    </location>
</feature>
<dbReference type="GO" id="GO:0003712">
    <property type="term" value="F:transcription coregulator activity"/>
    <property type="evidence" value="ECO:0007669"/>
    <property type="project" value="TreeGrafter"/>
</dbReference>
<feature type="compositionally biased region" description="Basic residues" evidence="3">
    <location>
        <begin position="992"/>
        <end position="1001"/>
    </location>
</feature>
<dbReference type="PROSITE" id="PS50020">
    <property type="entry name" value="WW_DOMAIN_2"/>
    <property type="match status" value="2"/>
</dbReference>
<protein>
    <submittedName>
        <fullName evidence="6">Transcription factor CA150</fullName>
    </submittedName>
</protein>
<dbReference type="Gene3D" id="1.10.10.440">
    <property type="entry name" value="FF domain"/>
    <property type="match status" value="5"/>
</dbReference>